<accession>A0A931HXH8</accession>
<keyword evidence="3 5" id="KW-1133">Transmembrane helix</keyword>
<dbReference type="Pfam" id="PF09685">
    <property type="entry name" value="MamF_MmsF"/>
    <property type="match status" value="1"/>
</dbReference>
<name>A0A931HXH8_9BACI</name>
<dbReference type="PANTHER" id="PTHR36460">
    <property type="entry name" value="UPF0132 DOMAIN PROTEIN (AFU_ORTHOLOGUE AFUA_3G10255)"/>
    <property type="match status" value="1"/>
</dbReference>
<feature type="transmembrane region" description="Helical" evidence="5">
    <location>
        <begin position="81"/>
        <end position="99"/>
    </location>
</feature>
<keyword evidence="7" id="KW-1185">Reference proteome</keyword>
<keyword evidence="2 5" id="KW-0812">Transmembrane</keyword>
<dbReference type="RefSeq" id="WP_197317926.1">
    <property type="nucleotide sequence ID" value="NZ_JADZSC010000003.1"/>
</dbReference>
<feature type="transmembrane region" description="Helical" evidence="5">
    <location>
        <begin position="25"/>
        <end position="44"/>
    </location>
</feature>
<evidence type="ECO:0000256" key="4">
    <source>
        <dbReference type="ARBA" id="ARBA00023136"/>
    </source>
</evidence>
<dbReference type="GO" id="GO:0016020">
    <property type="term" value="C:membrane"/>
    <property type="evidence" value="ECO:0007669"/>
    <property type="project" value="UniProtKB-SubCell"/>
</dbReference>
<evidence type="ECO:0000313" key="6">
    <source>
        <dbReference type="EMBL" id="MBH0231293.1"/>
    </source>
</evidence>
<keyword evidence="4 5" id="KW-0472">Membrane</keyword>
<proteinExistence type="predicted"/>
<dbReference type="Proteomes" id="UP000614490">
    <property type="component" value="Unassembled WGS sequence"/>
</dbReference>
<dbReference type="EMBL" id="JADZSC010000003">
    <property type="protein sequence ID" value="MBH0231293.1"/>
    <property type="molecule type" value="Genomic_DNA"/>
</dbReference>
<feature type="transmembrane region" description="Helical" evidence="5">
    <location>
        <begin position="56"/>
        <end position="75"/>
    </location>
</feature>
<evidence type="ECO:0000313" key="7">
    <source>
        <dbReference type="Proteomes" id="UP000614490"/>
    </source>
</evidence>
<evidence type="ECO:0000256" key="5">
    <source>
        <dbReference type="SAM" id="Phobius"/>
    </source>
</evidence>
<dbReference type="InterPro" id="IPR019109">
    <property type="entry name" value="MamF_MmsF"/>
</dbReference>
<comment type="caution">
    <text evidence="6">The sequence shown here is derived from an EMBL/GenBank/DDBJ whole genome shotgun (WGS) entry which is preliminary data.</text>
</comment>
<organism evidence="6 7">
    <name type="scientific">Halobacillus yeomjeoni</name>
    <dbReference type="NCBI Taxonomy" id="311194"/>
    <lineage>
        <taxon>Bacteria</taxon>
        <taxon>Bacillati</taxon>
        <taxon>Bacillota</taxon>
        <taxon>Bacilli</taxon>
        <taxon>Bacillales</taxon>
        <taxon>Bacillaceae</taxon>
        <taxon>Halobacillus</taxon>
    </lineage>
</organism>
<comment type="subcellular location">
    <subcellularLocation>
        <location evidence="1">Membrane</location>
        <topology evidence="1">Multi-pass membrane protein</topology>
    </subcellularLocation>
</comment>
<evidence type="ECO:0008006" key="8">
    <source>
        <dbReference type="Google" id="ProtNLM"/>
    </source>
</evidence>
<evidence type="ECO:0000256" key="3">
    <source>
        <dbReference type="ARBA" id="ARBA00022989"/>
    </source>
</evidence>
<evidence type="ECO:0000256" key="2">
    <source>
        <dbReference type="ARBA" id="ARBA00022692"/>
    </source>
</evidence>
<gene>
    <name evidence="6" type="ORF">H0267_13780</name>
</gene>
<protein>
    <recommendedName>
        <fullName evidence="8">DUF4870 domain-containing protein</fullName>
    </recommendedName>
</protein>
<reference evidence="6 7" key="1">
    <citation type="journal article" date="2005" name="Int. J. Syst. Evol. Microbiol.">
        <title>Halobacillus yeomjeoni sp. nov., isolated from a marine solar saltern in Korea.</title>
        <authorList>
            <person name="Yoon J.H."/>
            <person name="Kang S.J."/>
            <person name="Lee C.H."/>
            <person name="Oh H.W."/>
            <person name="Oh T.K."/>
        </authorList>
    </citation>
    <scope>NUCLEOTIDE SEQUENCE [LARGE SCALE GENOMIC DNA]</scope>
    <source>
        <strain evidence="6 7">KCTC 3957</strain>
    </source>
</reference>
<dbReference type="PANTHER" id="PTHR36460:SF1">
    <property type="entry name" value="UPF0132 DOMAIN PROTEIN (AFU_ORTHOLOGUE AFUA_3G10255)"/>
    <property type="match status" value="1"/>
</dbReference>
<dbReference type="AlphaFoldDB" id="A0A931HXH8"/>
<sequence length="124" mass="13828">MAQKSGHSLRPKEARFSSTGLQENVGGLLAYSLVFISGFVLLMVEKENDYIRFHAMQAIVVFASFFVFGMTVNLIPIIGPMIALFTVPVALSLWVLLMIKAYKGERFHLSGLGKVAEFQLKQMK</sequence>
<evidence type="ECO:0000256" key="1">
    <source>
        <dbReference type="ARBA" id="ARBA00004141"/>
    </source>
</evidence>